<dbReference type="SUPFAM" id="SSF47240">
    <property type="entry name" value="Ferritin-like"/>
    <property type="match status" value="1"/>
</dbReference>
<dbReference type="PANTHER" id="PTHR31694:SF26">
    <property type="entry name" value="OS05G0151100 PROTEIN"/>
    <property type="match status" value="1"/>
</dbReference>
<organism evidence="2 3">
    <name type="scientific">Luteolibacter rhizosphaerae</name>
    <dbReference type="NCBI Taxonomy" id="2989719"/>
    <lineage>
        <taxon>Bacteria</taxon>
        <taxon>Pseudomonadati</taxon>
        <taxon>Verrucomicrobiota</taxon>
        <taxon>Verrucomicrobiia</taxon>
        <taxon>Verrucomicrobiales</taxon>
        <taxon>Verrucomicrobiaceae</taxon>
        <taxon>Luteolibacter</taxon>
    </lineage>
</organism>
<dbReference type="InterPro" id="IPR006311">
    <property type="entry name" value="TAT_signal"/>
</dbReference>
<comment type="caution">
    <text evidence="2">The sequence shown here is derived from an EMBL/GenBank/DDBJ whole genome shotgun (WGS) entry which is preliminary data.</text>
</comment>
<dbReference type="PROSITE" id="PS51318">
    <property type="entry name" value="TAT"/>
    <property type="match status" value="1"/>
</dbReference>
<dbReference type="Pfam" id="PF13668">
    <property type="entry name" value="Ferritin_2"/>
    <property type="match status" value="1"/>
</dbReference>
<keyword evidence="3" id="KW-1185">Reference proteome</keyword>
<feature type="chain" id="PRO_5046781816" evidence="1">
    <location>
        <begin position="43"/>
        <end position="309"/>
    </location>
</feature>
<dbReference type="PANTHER" id="PTHR31694">
    <property type="entry name" value="DESICCATION-LIKE PROTEIN"/>
    <property type="match status" value="1"/>
</dbReference>
<evidence type="ECO:0000313" key="3">
    <source>
        <dbReference type="Proteomes" id="UP001165653"/>
    </source>
</evidence>
<accession>A0ABT3FYN9</accession>
<gene>
    <name evidence="2" type="ORF">OJ996_03935</name>
</gene>
<dbReference type="EMBL" id="JAPDDR010000002">
    <property type="protein sequence ID" value="MCW1912709.1"/>
    <property type="molecule type" value="Genomic_DNA"/>
</dbReference>
<evidence type="ECO:0000256" key="1">
    <source>
        <dbReference type="SAM" id="SignalP"/>
    </source>
</evidence>
<keyword evidence="1" id="KW-0732">Signal</keyword>
<dbReference type="InterPro" id="IPR009078">
    <property type="entry name" value="Ferritin-like_SF"/>
</dbReference>
<protein>
    <submittedName>
        <fullName evidence="2">Ferritin-like domain-containing protein</fullName>
    </submittedName>
</protein>
<reference evidence="2" key="1">
    <citation type="submission" date="2022-10" db="EMBL/GenBank/DDBJ databases">
        <title>Luteolibacter sp. GHJ8, whole genome shotgun sequencing project.</title>
        <authorList>
            <person name="Zhao G."/>
            <person name="Shen L."/>
        </authorList>
    </citation>
    <scope>NUCLEOTIDE SEQUENCE</scope>
    <source>
        <strain evidence="2">GHJ8</strain>
    </source>
</reference>
<dbReference type="InterPro" id="IPR052965">
    <property type="entry name" value="Pigment-catalase-like"/>
</dbReference>
<proteinExistence type="predicted"/>
<dbReference type="Proteomes" id="UP001165653">
    <property type="component" value="Unassembled WGS sequence"/>
</dbReference>
<sequence>MKPNTDSSNLPSELISGRRGFLRSVGLGVGAAALAAAPTASAAPFYFGNKKARRDADVLNFALNLEYLEAEYYLRGTTGQGLEAMGIGVDGAGTAGSVVVKANPAVNFTTPAIAQYAAEIAEDEANHVRFLRAALGSTRFDQVARPQIDLQNSFNALGTLLGIGPFDPFANELNFLLGAFIFEDVGVTAYKGASPLVTNKAFLEAAAGILGVEAYHAGMVRTLLFQQGTQVQNTVNAISALRASLDNQPSGAPALDQGILVAGEANIVPADTNSVAFSRSTRQVLNIVYGGVNAAAGLFFPAGLNGAIR</sequence>
<name>A0ABT3FYN9_9BACT</name>
<feature type="signal peptide" evidence="1">
    <location>
        <begin position="1"/>
        <end position="42"/>
    </location>
</feature>
<dbReference type="RefSeq" id="WP_264511386.1">
    <property type="nucleotide sequence ID" value="NZ_JAPDDR010000002.1"/>
</dbReference>
<evidence type="ECO:0000313" key="2">
    <source>
        <dbReference type="EMBL" id="MCW1912709.1"/>
    </source>
</evidence>
<dbReference type="CDD" id="cd00657">
    <property type="entry name" value="Ferritin_like"/>
    <property type="match status" value="1"/>
</dbReference>